<dbReference type="STRING" id="1611254.A0A2G5VKU4"/>
<protein>
    <submittedName>
        <fullName evidence="3">Uncharacterized protein</fullName>
    </submittedName>
</protein>
<dbReference type="AlphaFoldDB" id="A0A2G5VKU4"/>
<feature type="signal peptide" evidence="2">
    <location>
        <begin position="1"/>
        <end position="17"/>
    </location>
</feature>
<evidence type="ECO:0000313" key="3">
    <source>
        <dbReference type="EMBL" id="PIC52327.1"/>
    </source>
</evidence>
<evidence type="ECO:0000256" key="2">
    <source>
        <dbReference type="SAM" id="SignalP"/>
    </source>
</evidence>
<gene>
    <name evidence="3" type="primary">Cnig_chr_I.g248</name>
    <name evidence="3" type="ORF">B9Z55_000248</name>
</gene>
<evidence type="ECO:0000256" key="1">
    <source>
        <dbReference type="SAM" id="MobiDB-lite"/>
    </source>
</evidence>
<dbReference type="Proteomes" id="UP000230233">
    <property type="component" value="Chromosome I"/>
</dbReference>
<feature type="chain" id="PRO_5013606514" evidence="2">
    <location>
        <begin position="18"/>
        <end position="104"/>
    </location>
</feature>
<dbReference type="OrthoDB" id="10068470at2759"/>
<evidence type="ECO:0000313" key="4">
    <source>
        <dbReference type="Proteomes" id="UP000230233"/>
    </source>
</evidence>
<keyword evidence="4" id="KW-1185">Reference proteome</keyword>
<name>A0A2G5VKU4_9PELO</name>
<reference evidence="4" key="1">
    <citation type="submission" date="2017-10" db="EMBL/GenBank/DDBJ databases">
        <title>Rapid genome shrinkage in a self-fertile nematode reveals novel sperm competition proteins.</title>
        <authorList>
            <person name="Yin D."/>
            <person name="Schwarz E.M."/>
            <person name="Thomas C.G."/>
            <person name="Felde R.L."/>
            <person name="Korf I.F."/>
            <person name="Cutter A.D."/>
            <person name="Schartner C.M."/>
            <person name="Ralston E.J."/>
            <person name="Meyer B.J."/>
            <person name="Haag E.S."/>
        </authorList>
    </citation>
    <scope>NUCLEOTIDE SEQUENCE [LARGE SCALE GENOMIC DNA]</scope>
    <source>
        <strain evidence="4">JU1422</strain>
    </source>
</reference>
<keyword evidence="2" id="KW-0732">Signal</keyword>
<comment type="caution">
    <text evidence="3">The sequence shown here is derived from an EMBL/GenBank/DDBJ whole genome shotgun (WGS) entry which is preliminary data.</text>
</comment>
<accession>A0A2G5VKU4</accession>
<dbReference type="EMBL" id="PDUG01000001">
    <property type="protein sequence ID" value="PIC52327.1"/>
    <property type="molecule type" value="Genomic_DNA"/>
</dbReference>
<feature type="region of interest" description="Disordered" evidence="1">
    <location>
        <begin position="12"/>
        <end position="76"/>
    </location>
</feature>
<proteinExistence type="predicted"/>
<organism evidence="3 4">
    <name type="scientific">Caenorhabditis nigoni</name>
    <dbReference type="NCBI Taxonomy" id="1611254"/>
    <lineage>
        <taxon>Eukaryota</taxon>
        <taxon>Metazoa</taxon>
        <taxon>Ecdysozoa</taxon>
        <taxon>Nematoda</taxon>
        <taxon>Chromadorea</taxon>
        <taxon>Rhabditida</taxon>
        <taxon>Rhabditina</taxon>
        <taxon>Rhabditomorpha</taxon>
        <taxon>Rhabditoidea</taxon>
        <taxon>Rhabditidae</taxon>
        <taxon>Peloderinae</taxon>
        <taxon>Caenorhabditis</taxon>
    </lineage>
</organism>
<sequence>MVSTMKAPWLWLPGALGSGTQAPGSQGPKDPRTQGPQDPRTQGPKDPRTQGPKDPGAQGPRDPGTQGPKDPGVPLLWSPEKGELIHLSVSIFFYSILPVINRDI</sequence>